<evidence type="ECO:0008006" key="4">
    <source>
        <dbReference type="Google" id="ProtNLM"/>
    </source>
</evidence>
<reference evidence="2" key="1">
    <citation type="submission" date="2021-02" db="EMBL/GenBank/DDBJ databases">
        <title>Genome sequence Cadophora malorum strain M34.</title>
        <authorList>
            <person name="Stefanovic E."/>
            <person name="Vu D."/>
            <person name="Scully C."/>
            <person name="Dijksterhuis J."/>
            <person name="Roader J."/>
            <person name="Houbraken J."/>
        </authorList>
    </citation>
    <scope>NUCLEOTIDE SEQUENCE</scope>
    <source>
        <strain evidence="2">M34</strain>
    </source>
</reference>
<organism evidence="2 3">
    <name type="scientific">Cadophora malorum</name>
    <dbReference type="NCBI Taxonomy" id="108018"/>
    <lineage>
        <taxon>Eukaryota</taxon>
        <taxon>Fungi</taxon>
        <taxon>Dikarya</taxon>
        <taxon>Ascomycota</taxon>
        <taxon>Pezizomycotina</taxon>
        <taxon>Leotiomycetes</taxon>
        <taxon>Helotiales</taxon>
        <taxon>Ploettnerulaceae</taxon>
        <taxon>Cadophora</taxon>
    </lineage>
</organism>
<name>A0A8H7W9Y9_9HELO</name>
<dbReference type="InterPro" id="IPR011008">
    <property type="entry name" value="Dimeric_a/b-barrel"/>
</dbReference>
<comment type="similarity">
    <text evidence="1">Belongs to the tpcK family.</text>
</comment>
<evidence type="ECO:0000313" key="3">
    <source>
        <dbReference type="Proteomes" id="UP000664132"/>
    </source>
</evidence>
<gene>
    <name evidence="2" type="ORF">IFR04_005436</name>
</gene>
<dbReference type="InterPro" id="IPR009799">
    <property type="entry name" value="EthD_dom"/>
</dbReference>
<keyword evidence="3" id="KW-1185">Reference proteome</keyword>
<dbReference type="NCBIfam" id="TIGR02118">
    <property type="entry name" value="EthD family reductase"/>
    <property type="match status" value="1"/>
</dbReference>
<dbReference type="OrthoDB" id="4892971at2759"/>
<accession>A0A8H7W9Y9</accession>
<dbReference type="PANTHER" id="PTHR40260">
    <property type="entry name" value="BLR8190 PROTEIN"/>
    <property type="match status" value="1"/>
</dbReference>
<dbReference type="Gene3D" id="3.30.70.100">
    <property type="match status" value="1"/>
</dbReference>
<comment type="caution">
    <text evidence="2">The sequence shown here is derived from an EMBL/GenBank/DDBJ whole genome shotgun (WGS) entry which is preliminary data.</text>
</comment>
<dbReference type="PANTHER" id="PTHR40260:SF2">
    <property type="entry name" value="BLR8190 PROTEIN"/>
    <property type="match status" value="1"/>
</dbReference>
<protein>
    <recommendedName>
        <fullName evidence="4">EthD domain-containing protein</fullName>
    </recommendedName>
</protein>
<evidence type="ECO:0000256" key="1">
    <source>
        <dbReference type="ARBA" id="ARBA00005986"/>
    </source>
</evidence>
<dbReference type="AlphaFoldDB" id="A0A8H7W9Y9"/>
<evidence type="ECO:0000313" key="2">
    <source>
        <dbReference type="EMBL" id="KAG4421377.1"/>
    </source>
</evidence>
<sequence>MAVKYTILFKQGAVFDTDYYVKVHMPLIAKSFPSTLLSWEVNTLPSDAPFCIQAQVEWTTEEAFASLPTSEAGQKIFADVPNFSTEAPIFMKLQAVAGSA</sequence>
<dbReference type="Proteomes" id="UP000664132">
    <property type="component" value="Unassembled WGS sequence"/>
</dbReference>
<dbReference type="EMBL" id="JAFJYH010000066">
    <property type="protein sequence ID" value="KAG4421377.1"/>
    <property type="molecule type" value="Genomic_DNA"/>
</dbReference>
<dbReference type="GO" id="GO:0016491">
    <property type="term" value="F:oxidoreductase activity"/>
    <property type="evidence" value="ECO:0007669"/>
    <property type="project" value="InterPro"/>
</dbReference>
<proteinExistence type="inferred from homology"/>
<dbReference type="SUPFAM" id="SSF54909">
    <property type="entry name" value="Dimeric alpha+beta barrel"/>
    <property type="match status" value="1"/>
</dbReference>